<proteinExistence type="predicted"/>
<dbReference type="EMBL" id="ML987189">
    <property type="protein sequence ID" value="KAF2255950.1"/>
    <property type="molecule type" value="Genomic_DNA"/>
</dbReference>
<gene>
    <name evidence="3" type="ORF">BU26DRAFT_512882</name>
</gene>
<dbReference type="SUPFAM" id="SSF51101">
    <property type="entry name" value="Mannose-binding lectins"/>
    <property type="match status" value="1"/>
</dbReference>
<dbReference type="PANTHER" id="PTHR16320">
    <property type="entry name" value="SPHINGOMYELINASE FAMILY MEMBER"/>
    <property type="match status" value="1"/>
</dbReference>
<dbReference type="Gene3D" id="2.100.10.30">
    <property type="entry name" value="Jacalin-like lectin domain"/>
    <property type="match status" value="1"/>
</dbReference>
<dbReference type="InterPro" id="IPR036404">
    <property type="entry name" value="Jacalin-like_lectin_dom_sf"/>
</dbReference>
<dbReference type="InterPro" id="IPR036691">
    <property type="entry name" value="Endo/exonu/phosph_ase_sf"/>
</dbReference>
<dbReference type="PANTHER" id="PTHR16320:SF1">
    <property type="entry name" value="SPHINGOMYELINASE DDB_G0288017"/>
    <property type="match status" value="1"/>
</dbReference>
<dbReference type="GeneID" id="54580824"/>
<name>A0A6A6J213_9PLEO</name>
<organism evidence="3 4">
    <name type="scientific">Trematosphaeria pertusa</name>
    <dbReference type="NCBI Taxonomy" id="390896"/>
    <lineage>
        <taxon>Eukaryota</taxon>
        <taxon>Fungi</taxon>
        <taxon>Dikarya</taxon>
        <taxon>Ascomycota</taxon>
        <taxon>Pezizomycotina</taxon>
        <taxon>Dothideomycetes</taxon>
        <taxon>Pleosporomycetidae</taxon>
        <taxon>Pleosporales</taxon>
        <taxon>Massarineae</taxon>
        <taxon>Trematosphaeriaceae</taxon>
        <taxon>Trematosphaeria</taxon>
    </lineage>
</organism>
<keyword evidence="4" id="KW-1185">Reference proteome</keyword>
<dbReference type="GO" id="GO:0016791">
    <property type="term" value="F:phosphatase activity"/>
    <property type="evidence" value="ECO:0007669"/>
    <property type="project" value="InterPro"/>
</dbReference>
<dbReference type="Pfam" id="PF22669">
    <property type="entry name" value="Exo_endo_phos2"/>
    <property type="match status" value="1"/>
</dbReference>
<feature type="domain" description="Jacalin-type lectin" evidence="2">
    <location>
        <begin position="309"/>
        <end position="439"/>
    </location>
</feature>
<dbReference type="GO" id="GO:0046856">
    <property type="term" value="P:phosphatidylinositol dephosphorylation"/>
    <property type="evidence" value="ECO:0007669"/>
    <property type="project" value="InterPro"/>
</dbReference>
<evidence type="ECO:0000256" key="1">
    <source>
        <dbReference type="SAM" id="SignalP"/>
    </source>
</evidence>
<reference evidence="3" key="1">
    <citation type="journal article" date="2020" name="Stud. Mycol.">
        <title>101 Dothideomycetes genomes: a test case for predicting lifestyles and emergence of pathogens.</title>
        <authorList>
            <person name="Haridas S."/>
            <person name="Albert R."/>
            <person name="Binder M."/>
            <person name="Bloem J."/>
            <person name="Labutti K."/>
            <person name="Salamov A."/>
            <person name="Andreopoulos B."/>
            <person name="Baker S."/>
            <person name="Barry K."/>
            <person name="Bills G."/>
            <person name="Bluhm B."/>
            <person name="Cannon C."/>
            <person name="Castanera R."/>
            <person name="Culley D."/>
            <person name="Daum C."/>
            <person name="Ezra D."/>
            <person name="Gonzalez J."/>
            <person name="Henrissat B."/>
            <person name="Kuo A."/>
            <person name="Liang C."/>
            <person name="Lipzen A."/>
            <person name="Lutzoni F."/>
            <person name="Magnuson J."/>
            <person name="Mondo S."/>
            <person name="Nolan M."/>
            <person name="Ohm R."/>
            <person name="Pangilinan J."/>
            <person name="Park H.-J."/>
            <person name="Ramirez L."/>
            <person name="Alfaro M."/>
            <person name="Sun H."/>
            <person name="Tritt A."/>
            <person name="Yoshinaga Y."/>
            <person name="Zwiers L.-H."/>
            <person name="Turgeon B."/>
            <person name="Goodwin S."/>
            <person name="Spatafora J."/>
            <person name="Crous P."/>
            <person name="Grigoriev I."/>
        </authorList>
    </citation>
    <scope>NUCLEOTIDE SEQUENCE</scope>
    <source>
        <strain evidence="3">CBS 122368</strain>
    </source>
</reference>
<evidence type="ECO:0000313" key="3">
    <source>
        <dbReference type="EMBL" id="KAF2255950.1"/>
    </source>
</evidence>
<protein>
    <recommendedName>
        <fullName evidence="2">Jacalin-type lectin domain-containing protein</fullName>
    </recommendedName>
</protein>
<evidence type="ECO:0000313" key="4">
    <source>
        <dbReference type="Proteomes" id="UP000800094"/>
    </source>
</evidence>
<accession>A0A6A6J213</accession>
<dbReference type="Proteomes" id="UP000800094">
    <property type="component" value="Unassembled WGS sequence"/>
</dbReference>
<evidence type="ECO:0000259" key="2">
    <source>
        <dbReference type="SMART" id="SM00915"/>
    </source>
</evidence>
<dbReference type="Pfam" id="PF01419">
    <property type="entry name" value="Jacalin"/>
    <property type="match status" value="1"/>
</dbReference>
<dbReference type="GO" id="GO:0004767">
    <property type="term" value="F:sphingomyelin phosphodiesterase activity"/>
    <property type="evidence" value="ECO:0007669"/>
    <property type="project" value="InterPro"/>
</dbReference>
<sequence>MLPLLWTTFLLPSSALAAPTPSGTFDILSFNVAGLPAILNSNDVPGDKTTNTASIGQKFASYNFSLIHVQEDFNYHATLYANDNHPYRTATSGGVPFGDGLNTLSNFDWVDFERTKWGVCSDASSADCLTPKGFTFMRVRVSEGVWIDAYNLHADAGIEAEDITARAANLRQVSSHISTYSAGNPVLVFGDTNSRYTRVGDIPTVFSTDNGMTDVWVQLVKSGTPPASGSAALVCDNPSNTTECEIVDKVWYRGSPALQLNATSFEYAGKMFLQANGSVLSDHDPVLVDFSWTLGKSLRVSDPYGGPHGDFYNDLSALADISSPKAASITLRGGNRLDTVSLTLSSGETFTHGGTGGTATTLTLTEGERLVSATICQGKYNDQTRVFYMEVVSSAGRTVSAGTRTSDCVGRSAEQGWGIVGFGGRSGDEVDRVGFVYGKV</sequence>
<feature type="signal peptide" evidence="1">
    <location>
        <begin position="1"/>
        <end position="17"/>
    </location>
</feature>
<dbReference type="SMART" id="SM00915">
    <property type="entry name" value="Jacalin"/>
    <property type="match status" value="1"/>
</dbReference>
<dbReference type="GO" id="GO:0005737">
    <property type="term" value="C:cytoplasm"/>
    <property type="evidence" value="ECO:0007669"/>
    <property type="project" value="TreeGrafter"/>
</dbReference>
<dbReference type="InterPro" id="IPR038772">
    <property type="entry name" value="Sph/SMPD2-like"/>
</dbReference>
<dbReference type="OrthoDB" id="40902at2759"/>
<dbReference type="AlphaFoldDB" id="A0A6A6J213"/>
<dbReference type="RefSeq" id="XP_033690954.1">
    <property type="nucleotide sequence ID" value="XM_033827494.1"/>
</dbReference>
<dbReference type="InterPro" id="IPR001229">
    <property type="entry name" value="Jacalin-like_lectin_dom"/>
</dbReference>
<dbReference type="Gene3D" id="3.60.10.10">
    <property type="entry name" value="Endonuclease/exonuclease/phosphatase"/>
    <property type="match status" value="1"/>
</dbReference>
<dbReference type="SUPFAM" id="SSF56219">
    <property type="entry name" value="DNase I-like"/>
    <property type="match status" value="1"/>
</dbReference>
<dbReference type="InterPro" id="IPR000300">
    <property type="entry name" value="IPPc"/>
</dbReference>
<keyword evidence="1" id="KW-0732">Signal</keyword>
<feature type="chain" id="PRO_5025377583" description="Jacalin-type lectin domain-containing protein" evidence="1">
    <location>
        <begin position="18"/>
        <end position="440"/>
    </location>
</feature>